<reference evidence="3 4" key="1">
    <citation type="submission" date="2021-06" db="EMBL/GenBank/DDBJ databases">
        <title>Caerostris extrusa draft genome.</title>
        <authorList>
            <person name="Kono N."/>
            <person name="Arakawa K."/>
        </authorList>
    </citation>
    <scope>NUCLEOTIDE SEQUENCE [LARGE SCALE GENOMIC DNA]</scope>
</reference>
<gene>
    <name evidence="3" type="ORF">CEXT_706161</name>
</gene>
<comment type="caution">
    <text evidence="3">The sequence shown here is derived from an EMBL/GenBank/DDBJ whole genome shotgun (WGS) entry which is preliminary data.</text>
</comment>
<feature type="chain" id="PRO_5043551339" evidence="2">
    <location>
        <begin position="26"/>
        <end position="117"/>
    </location>
</feature>
<evidence type="ECO:0000256" key="2">
    <source>
        <dbReference type="SAM" id="SignalP"/>
    </source>
</evidence>
<evidence type="ECO:0000256" key="1">
    <source>
        <dbReference type="SAM" id="MobiDB-lite"/>
    </source>
</evidence>
<feature type="signal peptide" evidence="2">
    <location>
        <begin position="1"/>
        <end position="25"/>
    </location>
</feature>
<dbReference type="Proteomes" id="UP001054945">
    <property type="component" value="Unassembled WGS sequence"/>
</dbReference>
<sequence length="117" mass="12933">MNSIDLVAIIPYFITLATVVAEARATDLPVVSVNERAGNNQAMSLAILRVIRLVRVFRDFQAVQALQGSSDPGPDPQGQHARAGPAHLLPLHRRHPVLQRRLLRGHGLERSYFKSIP</sequence>
<protein>
    <submittedName>
        <fullName evidence="3">Uncharacterized protein</fullName>
    </submittedName>
</protein>
<keyword evidence="4" id="KW-1185">Reference proteome</keyword>
<name>A0AAV4XFT9_CAEEX</name>
<dbReference type="EMBL" id="BPLR01000200">
    <property type="protein sequence ID" value="GIY92821.1"/>
    <property type="molecule type" value="Genomic_DNA"/>
</dbReference>
<feature type="region of interest" description="Disordered" evidence="1">
    <location>
        <begin position="67"/>
        <end position="93"/>
    </location>
</feature>
<proteinExistence type="predicted"/>
<organism evidence="3 4">
    <name type="scientific">Caerostris extrusa</name>
    <name type="common">Bark spider</name>
    <name type="synonym">Caerostris bankana</name>
    <dbReference type="NCBI Taxonomy" id="172846"/>
    <lineage>
        <taxon>Eukaryota</taxon>
        <taxon>Metazoa</taxon>
        <taxon>Ecdysozoa</taxon>
        <taxon>Arthropoda</taxon>
        <taxon>Chelicerata</taxon>
        <taxon>Arachnida</taxon>
        <taxon>Araneae</taxon>
        <taxon>Araneomorphae</taxon>
        <taxon>Entelegynae</taxon>
        <taxon>Araneoidea</taxon>
        <taxon>Araneidae</taxon>
        <taxon>Caerostris</taxon>
    </lineage>
</organism>
<keyword evidence="2" id="KW-0732">Signal</keyword>
<evidence type="ECO:0000313" key="3">
    <source>
        <dbReference type="EMBL" id="GIY92821.1"/>
    </source>
</evidence>
<accession>A0AAV4XFT9</accession>
<dbReference type="Gene3D" id="1.10.287.930">
    <property type="entry name" value="Mammalian shaker kv1.2 potassium channel- beta subunit complex"/>
    <property type="match status" value="1"/>
</dbReference>
<dbReference type="AlphaFoldDB" id="A0AAV4XFT9"/>
<evidence type="ECO:0000313" key="4">
    <source>
        <dbReference type="Proteomes" id="UP001054945"/>
    </source>
</evidence>